<dbReference type="EMBL" id="AP025592">
    <property type="protein sequence ID" value="BDG10597.1"/>
    <property type="molecule type" value="Genomic_DNA"/>
</dbReference>
<keyword evidence="5" id="KW-1185">Reference proteome</keyword>
<dbReference type="Gene3D" id="3.30.450.90">
    <property type="match status" value="1"/>
</dbReference>
<name>A0ABM7XFD1_9BACT</name>
<evidence type="ECO:0000256" key="2">
    <source>
        <dbReference type="SAM" id="MobiDB-lite"/>
    </source>
</evidence>
<proteinExistence type="inferred from homology"/>
<protein>
    <submittedName>
        <fullName evidence="4">Twitching motility protein PilT</fullName>
    </submittedName>
</protein>
<accession>A0ABM7XFD1</accession>
<feature type="compositionally biased region" description="Acidic residues" evidence="2">
    <location>
        <begin position="421"/>
        <end position="430"/>
    </location>
</feature>
<dbReference type="RefSeq" id="WP_248343102.1">
    <property type="nucleotide sequence ID" value="NZ_AP025592.1"/>
</dbReference>
<dbReference type="NCBIfam" id="TIGR01420">
    <property type="entry name" value="pilT_fam"/>
    <property type="match status" value="1"/>
</dbReference>
<sequence length="430" mass="46774">MELNEILQVALRGNASDIHLKAGLPPMFRVDGQLVPLKDARRLPPEEIAKMAAGIMNEFQRERFKQTNEVDLAYGVPGLGRFRVNVFQQRGTVGVVLRVIPFKIQSIEQLLLPKILEKIAGEQRGLVLVTGTTGSGKSTSLASMIDHINATETCHIMTIEDPIEFLIRDKRSIVNQREVGVDTMSFGQALKSALRQDPDVILVGEMRDLETIETALTAAETGHLVMSTLHTLDATETINRIISAFPPYQQKQVRLQLGSVLKAVISQRLVPRADGRGRVPAIEVLLNTSRVRELIEDKDRTKEVHDAIAQGHVSYGMQTFDQSLMFLLKSNLITYEEALRQATNPDDFALRVSGVSGTSDSKWDSFEAGGTPSPVPAPAAAAPAAPRAGPPVAPRPAAAAGAPVARIQPAQVPARAPAPAADDDFQIERF</sequence>
<dbReference type="PANTHER" id="PTHR30486">
    <property type="entry name" value="TWITCHING MOTILITY PROTEIN PILT"/>
    <property type="match status" value="1"/>
</dbReference>
<reference evidence="5" key="1">
    <citation type="journal article" date="2022" name="Int. J. Syst. Evol. Microbiol.">
        <title>Anaeromyxobacter oryzae sp. nov., Anaeromyxobacter diazotrophicus sp. nov. and Anaeromyxobacter paludicola sp. nov., isolated from paddy soils.</title>
        <authorList>
            <person name="Itoh H."/>
            <person name="Xu Z."/>
            <person name="Mise K."/>
            <person name="Masuda Y."/>
            <person name="Ushijima N."/>
            <person name="Hayakawa C."/>
            <person name="Shiratori Y."/>
            <person name="Senoo K."/>
        </authorList>
    </citation>
    <scope>NUCLEOTIDE SEQUENCE [LARGE SCALE GENOMIC DNA]</scope>
    <source>
        <strain evidence="5">Red630</strain>
    </source>
</reference>
<dbReference type="InterPro" id="IPR027417">
    <property type="entry name" value="P-loop_NTPase"/>
</dbReference>
<organism evidence="4 5">
    <name type="scientific">Anaeromyxobacter paludicola</name>
    <dbReference type="NCBI Taxonomy" id="2918171"/>
    <lineage>
        <taxon>Bacteria</taxon>
        <taxon>Pseudomonadati</taxon>
        <taxon>Myxococcota</taxon>
        <taxon>Myxococcia</taxon>
        <taxon>Myxococcales</taxon>
        <taxon>Cystobacterineae</taxon>
        <taxon>Anaeromyxobacteraceae</taxon>
        <taxon>Anaeromyxobacter</taxon>
    </lineage>
</organism>
<evidence type="ECO:0000259" key="3">
    <source>
        <dbReference type="PROSITE" id="PS00662"/>
    </source>
</evidence>
<feature type="compositionally biased region" description="Low complexity" evidence="2">
    <location>
        <begin position="395"/>
        <end position="420"/>
    </location>
</feature>
<dbReference type="PANTHER" id="PTHR30486:SF12">
    <property type="entry name" value="TYPE IV PILUS ATPASE PILU"/>
    <property type="match status" value="1"/>
</dbReference>
<dbReference type="InterPro" id="IPR001482">
    <property type="entry name" value="T2SS/T4SS_dom"/>
</dbReference>
<gene>
    <name evidence="4" type="primary">pilT-1</name>
    <name evidence="4" type="ORF">AMPC_37100</name>
</gene>
<dbReference type="InterPro" id="IPR050921">
    <property type="entry name" value="T4SS_GSP_E_ATPase"/>
</dbReference>
<feature type="compositionally biased region" description="Low complexity" evidence="2">
    <location>
        <begin position="378"/>
        <end position="387"/>
    </location>
</feature>
<dbReference type="InterPro" id="IPR006321">
    <property type="entry name" value="PilT/PilU"/>
</dbReference>
<evidence type="ECO:0000313" key="4">
    <source>
        <dbReference type="EMBL" id="BDG10597.1"/>
    </source>
</evidence>
<evidence type="ECO:0000313" key="5">
    <source>
        <dbReference type="Proteomes" id="UP001162734"/>
    </source>
</evidence>
<dbReference type="PROSITE" id="PS00662">
    <property type="entry name" value="T2SP_E"/>
    <property type="match status" value="1"/>
</dbReference>
<comment type="similarity">
    <text evidence="1">Belongs to the GSP E family.</text>
</comment>
<dbReference type="Gene3D" id="3.40.50.300">
    <property type="entry name" value="P-loop containing nucleotide triphosphate hydrolases"/>
    <property type="match status" value="1"/>
</dbReference>
<dbReference type="SUPFAM" id="SSF52540">
    <property type="entry name" value="P-loop containing nucleoside triphosphate hydrolases"/>
    <property type="match status" value="1"/>
</dbReference>
<feature type="region of interest" description="Disordered" evidence="2">
    <location>
        <begin position="360"/>
        <end position="430"/>
    </location>
</feature>
<dbReference type="Proteomes" id="UP001162734">
    <property type="component" value="Chromosome"/>
</dbReference>
<dbReference type="CDD" id="cd01131">
    <property type="entry name" value="PilT"/>
    <property type="match status" value="1"/>
</dbReference>
<feature type="domain" description="Bacterial type II secretion system protein E" evidence="3">
    <location>
        <begin position="194"/>
        <end position="208"/>
    </location>
</feature>
<evidence type="ECO:0000256" key="1">
    <source>
        <dbReference type="ARBA" id="ARBA00006611"/>
    </source>
</evidence>
<dbReference type="Pfam" id="PF00437">
    <property type="entry name" value="T2SSE"/>
    <property type="match status" value="1"/>
</dbReference>